<feature type="region of interest" description="Disordered" evidence="1">
    <location>
        <begin position="1"/>
        <end position="35"/>
    </location>
</feature>
<organism evidence="2 3">
    <name type="scientific">Cyprinodon variegatus</name>
    <name type="common">Sheepshead minnow</name>
    <dbReference type="NCBI Taxonomy" id="28743"/>
    <lineage>
        <taxon>Eukaryota</taxon>
        <taxon>Metazoa</taxon>
        <taxon>Chordata</taxon>
        <taxon>Craniata</taxon>
        <taxon>Vertebrata</taxon>
        <taxon>Euteleostomi</taxon>
        <taxon>Actinopterygii</taxon>
        <taxon>Neopterygii</taxon>
        <taxon>Teleostei</taxon>
        <taxon>Neoteleostei</taxon>
        <taxon>Acanthomorphata</taxon>
        <taxon>Ovalentaria</taxon>
        <taxon>Atherinomorphae</taxon>
        <taxon>Cyprinodontiformes</taxon>
        <taxon>Cyprinodontidae</taxon>
        <taxon>Cyprinodon</taxon>
    </lineage>
</organism>
<evidence type="ECO:0000313" key="3">
    <source>
        <dbReference type="Proteomes" id="UP000265020"/>
    </source>
</evidence>
<dbReference type="OMA" id="NTMRNSQ"/>
<dbReference type="Proteomes" id="UP000265020">
    <property type="component" value="Unassembled WGS sequence"/>
</dbReference>
<accession>A0A3Q2GCQ3</accession>
<reference evidence="2" key="1">
    <citation type="submission" date="2025-05" db="UniProtKB">
        <authorList>
            <consortium name="Ensembl"/>
        </authorList>
    </citation>
    <scope>IDENTIFICATION</scope>
</reference>
<feature type="compositionally biased region" description="Polar residues" evidence="1">
    <location>
        <begin position="20"/>
        <end position="35"/>
    </location>
</feature>
<evidence type="ECO:0000313" key="2">
    <source>
        <dbReference type="Ensembl" id="ENSCVAP00000022915.1"/>
    </source>
</evidence>
<proteinExistence type="predicted"/>
<dbReference type="AlphaFoldDB" id="A0A3Q2GCQ3"/>
<dbReference type="GeneTree" id="ENSGT00940000177567"/>
<name>A0A3Q2GCQ3_CYPVA</name>
<sequence length="99" mass="10740">MVTQTHGVSEKRPEKKQTSKENGGSQLNREVNTSSFNFMTHNQALKDLMDLTGSVTHAKLPSETTMGDCNKNLIRGVVSPLSDSKLIGVTPPSSNKLNV</sequence>
<dbReference type="Ensembl" id="ENSCVAT00000000588.1">
    <property type="protein sequence ID" value="ENSCVAP00000009054.1"/>
    <property type="gene ID" value="ENSCVAG00000010963.1"/>
</dbReference>
<keyword evidence="3" id="KW-1185">Reference proteome</keyword>
<feature type="compositionally biased region" description="Basic and acidic residues" evidence="1">
    <location>
        <begin position="8"/>
        <end position="19"/>
    </location>
</feature>
<evidence type="ECO:0000256" key="1">
    <source>
        <dbReference type="SAM" id="MobiDB-lite"/>
    </source>
</evidence>
<dbReference type="STRING" id="28743.ENSCVAP00000009054"/>
<dbReference type="Ensembl" id="ENSCVAT00000008102.1">
    <property type="protein sequence ID" value="ENSCVAP00000022915.1"/>
    <property type="gene ID" value="ENSCVAG00000005889.1"/>
</dbReference>
<protein>
    <submittedName>
        <fullName evidence="2">Uncharacterized protein</fullName>
    </submittedName>
</protein>